<organism evidence="2">
    <name type="scientific">Arion vulgaris</name>
    <dbReference type="NCBI Taxonomy" id="1028688"/>
    <lineage>
        <taxon>Eukaryota</taxon>
        <taxon>Metazoa</taxon>
        <taxon>Spiralia</taxon>
        <taxon>Lophotrochozoa</taxon>
        <taxon>Mollusca</taxon>
        <taxon>Gastropoda</taxon>
        <taxon>Heterobranchia</taxon>
        <taxon>Euthyneura</taxon>
        <taxon>Panpulmonata</taxon>
        <taxon>Eupulmonata</taxon>
        <taxon>Stylommatophora</taxon>
        <taxon>Helicina</taxon>
        <taxon>Arionoidea</taxon>
        <taxon>Arionidae</taxon>
        <taxon>Arion</taxon>
    </lineage>
</organism>
<evidence type="ECO:0000256" key="1">
    <source>
        <dbReference type="SAM" id="SignalP"/>
    </source>
</evidence>
<accession>A0A0B6ZPX0</accession>
<sequence length="54" mass="6211">HGIKMGFFTVYLLLISQVDPDSLEYQKNNGQLWQLTRCQPLHQSLAGGHRKNQT</sequence>
<feature type="chain" id="PRO_5007391360" evidence="1">
    <location>
        <begin position="21"/>
        <end position="54"/>
    </location>
</feature>
<dbReference type="AlphaFoldDB" id="A0A0B6ZPX0"/>
<feature type="signal peptide" evidence="1">
    <location>
        <begin position="1"/>
        <end position="20"/>
    </location>
</feature>
<keyword evidence="1" id="KW-0732">Signal</keyword>
<evidence type="ECO:0000313" key="3">
    <source>
        <dbReference type="EMBL" id="CEK70688.1"/>
    </source>
</evidence>
<gene>
    <name evidence="2" type="primary">ORF75220</name>
    <name evidence="3" type="synonym">ORF75233</name>
</gene>
<reference evidence="2" key="1">
    <citation type="submission" date="2014-12" db="EMBL/GenBank/DDBJ databases">
        <title>Insight into the proteome of Arion vulgaris.</title>
        <authorList>
            <person name="Aradska J."/>
            <person name="Bulat T."/>
            <person name="Smidak R."/>
            <person name="Sarate P."/>
            <person name="Gangsoo J."/>
            <person name="Sialana F."/>
            <person name="Bilban M."/>
            <person name="Lubec G."/>
        </authorList>
    </citation>
    <scope>NUCLEOTIDE SEQUENCE</scope>
    <source>
        <tissue evidence="2">Skin</tissue>
    </source>
</reference>
<name>A0A0B6ZPX0_9EUPU</name>
<feature type="non-terminal residue" evidence="2">
    <location>
        <position position="1"/>
    </location>
</feature>
<dbReference type="EMBL" id="HACG01023819">
    <property type="protein sequence ID" value="CEK70684.1"/>
    <property type="molecule type" value="Transcribed_RNA"/>
</dbReference>
<protein>
    <submittedName>
        <fullName evidence="2">Uncharacterized protein</fullName>
    </submittedName>
</protein>
<dbReference type="EMBL" id="HACG01023823">
    <property type="protein sequence ID" value="CEK70688.1"/>
    <property type="molecule type" value="Transcribed_RNA"/>
</dbReference>
<proteinExistence type="predicted"/>
<evidence type="ECO:0000313" key="2">
    <source>
        <dbReference type="EMBL" id="CEK70684.1"/>
    </source>
</evidence>